<dbReference type="SUPFAM" id="SSF51735">
    <property type="entry name" value="NAD(P)-binding Rossmann-fold domains"/>
    <property type="match status" value="1"/>
</dbReference>
<dbReference type="GO" id="GO:0016491">
    <property type="term" value="F:oxidoreductase activity"/>
    <property type="evidence" value="ECO:0007669"/>
    <property type="project" value="UniProtKB-KW"/>
</dbReference>
<keyword evidence="5" id="KW-0349">Heme</keyword>
<dbReference type="Pfam" id="PF00107">
    <property type="entry name" value="ADH_zinc_N"/>
    <property type="match status" value="1"/>
</dbReference>
<name>A0A931A8J2_9ACTN</name>
<dbReference type="PANTHER" id="PTHR43401">
    <property type="entry name" value="L-THREONINE 3-DEHYDROGENASE"/>
    <property type="match status" value="1"/>
</dbReference>
<dbReference type="GO" id="GO:0009055">
    <property type="term" value="F:electron transfer activity"/>
    <property type="evidence" value="ECO:0007669"/>
    <property type="project" value="InterPro"/>
</dbReference>
<dbReference type="GO" id="GO:0046872">
    <property type="term" value="F:metal ion binding"/>
    <property type="evidence" value="ECO:0007669"/>
    <property type="project" value="UniProtKB-KW"/>
</dbReference>
<evidence type="ECO:0000256" key="5">
    <source>
        <dbReference type="PROSITE-ProRule" id="PRU00433"/>
    </source>
</evidence>
<keyword evidence="3" id="KW-0560">Oxidoreductase</keyword>
<dbReference type="Pfam" id="PF08240">
    <property type="entry name" value="ADH_N"/>
    <property type="match status" value="1"/>
</dbReference>
<dbReference type="PROSITE" id="PS51007">
    <property type="entry name" value="CYTC"/>
    <property type="match status" value="1"/>
</dbReference>
<reference evidence="7" key="1">
    <citation type="submission" date="2020-11" db="EMBL/GenBank/DDBJ databases">
        <title>Whole-genome analyses of Nonomuraea sp. K274.</title>
        <authorList>
            <person name="Veyisoglu A."/>
        </authorList>
    </citation>
    <scope>NUCLEOTIDE SEQUENCE</scope>
    <source>
        <strain evidence="7">K274</strain>
    </source>
</reference>
<dbReference type="Proteomes" id="UP000605361">
    <property type="component" value="Unassembled WGS sequence"/>
</dbReference>
<sequence>MDEVPDPAEPGPYEAVVESLWSGICGTDVKEFTGHGGSVSRAPHPLTGAGLPLVLGHEFSARVVAVGANVEGVAVGEEVAIMPLQHCGQCLACHQGQHTHCVVKAWTGLSSPWGGFGERALVQSYQLTPLEGISAVAGAVIEPAAVALHAALRAGIGPGDTVFVAGAGAIGALTVMVAKALGASAVHVFEINPERAALVQSLGAAIVPESARDDIAAYLRERTGGHGVHVAMDCAGKPSAHEACVASVRVGGTVGVPAVHPGPTTVDVRRITRDDLTLVGSVGYSRESWEKTVLMVRAGVLPIERIVTSRIGLDEIVDKGFQALAKPGDELKILVQVNQ</sequence>
<gene>
    <name evidence="7" type="ORF">ITP53_03315</name>
</gene>
<dbReference type="EMBL" id="JADOGI010000005">
    <property type="protein sequence ID" value="MBF8184787.1"/>
    <property type="molecule type" value="Genomic_DNA"/>
</dbReference>
<organism evidence="7 8">
    <name type="scientific">Nonomuraea cypriaca</name>
    <dbReference type="NCBI Taxonomy" id="1187855"/>
    <lineage>
        <taxon>Bacteria</taxon>
        <taxon>Bacillati</taxon>
        <taxon>Actinomycetota</taxon>
        <taxon>Actinomycetes</taxon>
        <taxon>Streptosporangiales</taxon>
        <taxon>Streptosporangiaceae</taxon>
        <taxon>Nonomuraea</taxon>
    </lineage>
</organism>
<protein>
    <submittedName>
        <fullName evidence="7">Alcohol dehydrogenase catalytic domain-containing protein</fullName>
    </submittedName>
</protein>
<evidence type="ECO:0000259" key="6">
    <source>
        <dbReference type="PROSITE" id="PS51007"/>
    </source>
</evidence>
<dbReference type="InterPro" id="IPR013154">
    <property type="entry name" value="ADH-like_N"/>
</dbReference>
<dbReference type="GO" id="GO:0020037">
    <property type="term" value="F:heme binding"/>
    <property type="evidence" value="ECO:0007669"/>
    <property type="project" value="InterPro"/>
</dbReference>
<evidence type="ECO:0000313" key="7">
    <source>
        <dbReference type="EMBL" id="MBF8184787.1"/>
    </source>
</evidence>
<dbReference type="AlphaFoldDB" id="A0A931A8J2"/>
<dbReference type="SUPFAM" id="SSF50129">
    <property type="entry name" value="GroES-like"/>
    <property type="match status" value="1"/>
</dbReference>
<dbReference type="InterPro" id="IPR013149">
    <property type="entry name" value="ADH-like_C"/>
</dbReference>
<dbReference type="InterPro" id="IPR009056">
    <property type="entry name" value="Cyt_c-like_dom"/>
</dbReference>
<comment type="caution">
    <text evidence="7">The sequence shown here is derived from an EMBL/GenBank/DDBJ whole genome shotgun (WGS) entry which is preliminary data.</text>
</comment>
<proteinExistence type="predicted"/>
<feature type="domain" description="Cytochrome c" evidence="6">
    <location>
        <begin position="71"/>
        <end position="223"/>
    </location>
</feature>
<comment type="cofactor">
    <cofactor evidence="1">
        <name>Zn(2+)</name>
        <dbReference type="ChEBI" id="CHEBI:29105"/>
    </cofactor>
</comment>
<dbReference type="Gene3D" id="3.90.180.10">
    <property type="entry name" value="Medium-chain alcohol dehydrogenases, catalytic domain"/>
    <property type="match status" value="1"/>
</dbReference>
<dbReference type="InterPro" id="IPR036291">
    <property type="entry name" value="NAD(P)-bd_dom_sf"/>
</dbReference>
<evidence type="ECO:0000256" key="4">
    <source>
        <dbReference type="ARBA" id="ARBA00023004"/>
    </source>
</evidence>
<dbReference type="InterPro" id="IPR050129">
    <property type="entry name" value="Zn_alcohol_dh"/>
</dbReference>
<dbReference type="InterPro" id="IPR011032">
    <property type="entry name" value="GroES-like_sf"/>
</dbReference>
<evidence type="ECO:0000313" key="8">
    <source>
        <dbReference type="Proteomes" id="UP000605361"/>
    </source>
</evidence>
<keyword evidence="8" id="KW-1185">Reference proteome</keyword>
<accession>A0A931A8J2</accession>
<dbReference type="RefSeq" id="WP_195893770.1">
    <property type="nucleotide sequence ID" value="NZ_JADOGI010000005.1"/>
</dbReference>
<keyword evidence="4 5" id="KW-0408">Iron</keyword>
<evidence type="ECO:0000256" key="2">
    <source>
        <dbReference type="ARBA" id="ARBA00022723"/>
    </source>
</evidence>
<keyword evidence="2 5" id="KW-0479">Metal-binding</keyword>
<evidence type="ECO:0000256" key="3">
    <source>
        <dbReference type="ARBA" id="ARBA00023002"/>
    </source>
</evidence>
<dbReference type="Gene3D" id="3.40.50.720">
    <property type="entry name" value="NAD(P)-binding Rossmann-like Domain"/>
    <property type="match status" value="1"/>
</dbReference>
<dbReference type="PANTHER" id="PTHR43401:SF2">
    <property type="entry name" value="L-THREONINE 3-DEHYDROGENASE"/>
    <property type="match status" value="1"/>
</dbReference>
<evidence type="ECO:0000256" key="1">
    <source>
        <dbReference type="ARBA" id="ARBA00001947"/>
    </source>
</evidence>